<dbReference type="InterPro" id="IPR056371">
    <property type="entry name" value="DHX37-like_C"/>
</dbReference>
<feature type="compositionally biased region" description="Low complexity" evidence="5">
    <location>
        <begin position="190"/>
        <end position="199"/>
    </location>
</feature>
<dbReference type="PROSITE" id="PS51192">
    <property type="entry name" value="HELICASE_ATP_BIND_1"/>
    <property type="match status" value="1"/>
</dbReference>
<feature type="region of interest" description="Disordered" evidence="5">
    <location>
        <begin position="44"/>
        <end position="69"/>
    </location>
</feature>
<dbReference type="GO" id="GO:0004386">
    <property type="term" value="F:helicase activity"/>
    <property type="evidence" value="ECO:0007669"/>
    <property type="project" value="UniProtKB-KW"/>
</dbReference>
<feature type="compositionally biased region" description="Basic residues" evidence="5">
    <location>
        <begin position="48"/>
        <end position="57"/>
    </location>
</feature>
<dbReference type="GO" id="GO:0016787">
    <property type="term" value="F:hydrolase activity"/>
    <property type="evidence" value="ECO:0007669"/>
    <property type="project" value="UniProtKB-KW"/>
</dbReference>
<evidence type="ECO:0000259" key="7">
    <source>
        <dbReference type="PROSITE" id="PS51194"/>
    </source>
</evidence>
<reference evidence="8 9" key="1">
    <citation type="journal article" date="2018" name="Proc. R. Soc. B">
        <title>A non-coding region near Follistatin controls head colour polymorphism in the Gouldian finch.</title>
        <authorList>
            <person name="Toomey M.B."/>
            <person name="Marques C.I."/>
            <person name="Andrade P."/>
            <person name="Araujo P.M."/>
            <person name="Sabatino S."/>
            <person name="Gazda M.A."/>
            <person name="Afonso S."/>
            <person name="Lopes R.J."/>
            <person name="Corbo J.C."/>
            <person name="Carneiro M."/>
        </authorList>
    </citation>
    <scope>NUCLEOTIDE SEQUENCE [LARGE SCALE GENOMIC DNA]</scope>
    <source>
        <strain evidence="8">Red01</strain>
        <tissue evidence="8">Muscle</tissue>
    </source>
</reference>
<dbReference type="InterPro" id="IPR014001">
    <property type="entry name" value="Helicase_ATP-bd"/>
</dbReference>
<dbReference type="SUPFAM" id="SSF52540">
    <property type="entry name" value="P-loop containing nucleoside triphosphate hydrolases"/>
    <property type="match status" value="1"/>
</dbReference>
<comment type="caution">
    <text evidence="8">The sequence shown here is derived from an EMBL/GenBank/DDBJ whole genome shotgun (WGS) entry which is preliminary data.</text>
</comment>
<evidence type="ECO:0008006" key="10">
    <source>
        <dbReference type="Google" id="ProtNLM"/>
    </source>
</evidence>
<name>A0A3L8S3Q7_CHLGU</name>
<feature type="compositionally biased region" description="Acidic residues" evidence="5">
    <location>
        <begin position="137"/>
        <end position="152"/>
    </location>
</feature>
<dbReference type="Gene3D" id="1.20.120.1080">
    <property type="match status" value="1"/>
</dbReference>
<evidence type="ECO:0000256" key="4">
    <source>
        <dbReference type="ARBA" id="ARBA00022840"/>
    </source>
</evidence>
<dbReference type="GO" id="GO:0003723">
    <property type="term" value="F:RNA binding"/>
    <property type="evidence" value="ECO:0007669"/>
    <property type="project" value="TreeGrafter"/>
</dbReference>
<dbReference type="SMART" id="SM00490">
    <property type="entry name" value="HELICc"/>
    <property type="match status" value="1"/>
</dbReference>
<dbReference type="InterPro" id="IPR007502">
    <property type="entry name" value="Helicase-assoc_dom"/>
</dbReference>
<evidence type="ECO:0000256" key="2">
    <source>
        <dbReference type="ARBA" id="ARBA00022801"/>
    </source>
</evidence>
<evidence type="ECO:0000256" key="1">
    <source>
        <dbReference type="ARBA" id="ARBA00022741"/>
    </source>
</evidence>
<dbReference type="Gene3D" id="3.40.50.300">
    <property type="entry name" value="P-loop containing nucleotide triphosphate hydrolases"/>
    <property type="match status" value="2"/>
</dbReference>
<gene>
    <name evidence="8" type="ORF">DV515_00012351</name>
</gene>
<feature type="domain" description="Helicase ATP-binding" evidence="6">
    <location>
        <begin position="231"/>
        <end position="360"/>
    </location>
</feature>
<dbReference type="PANTHER" id="PTHR18934">
    <property type="entry name" value="ATP-DEPENDENT RNA HELICASE"/>
    <property type="match status" value="1"/>
</dbReference>
<accession>A0A3L8S3Q7</accession>
<dbReference type="InterPro" id="IPR048333">
    <property type="entry name" value="HA2_WH"/>
</dbReference>
<feature type="domain" description="Helicase C-terminal" evidence="7">
    <location>
        <begin position="390"/>
        <end position="642"/>
    </location>
</feature>
<feature type="compositionally biased region" description="Acidic residues" evidence="5">
    <location>
        <begin position="474"/>
        <end position="507"/>
    </location>
</feature>
<dbReference type="Pfam" id="PF00271">
    <property type="entry name" value="Helicase_C"/>
    <property type="match status" value="1"/>
</dbReference>
<dbReference type="Pfam" id="PF21010">
    <property type="entry name" value="HA2_C"/>
    <property type="match status" value="1"/>
</dbReference>
<dbReference type="Pfam" id="PF04408">
    <property type="entry name" value="WHD_HA2"/>
    <property type="match status" value="1"/>
</dbReference>
<keyword evidence="9" id="KW-1185">Reference proteome</keyword>
<dbReference type="SMART" id="SM00487">
    <property type="entry name" value="DEXDc"/>
    <property type="match status" value="1"/>
</dbReference>
<dbReference type="InterPro" id="IPR001650">
    <property type="entry name" value="Helicase_C-like"/>
</dbReference>
<sequence length="1082" mass="120396">MESSGLLNPQFRDGATLKGIDESNALVLPAKKAKKKKVTCVVQQQKKPLSKKQKKNLQKVLEQKEKKKQRAELLSKLNEVQASEAEMKLLYTTSKLGTGERMYQVKRVTQEPRTDGPERIRSISGANKRRHSSASESEPEEEPSSSEEEEEQKQDAEKSSASAGNAAEKAEGGVGKAGAEQPPAGPRAPAPQAAPSKAPCKPAVFVPVDRSPEIQEARLKLPILAEEQVVMEAINDNPTVIICGETGSGKTTQVPQFLYEAGYASSGGTIGITEPRRVAAVAMSQRVAKEMNLSHRVVSYQIRYEGNVTDETQIKFMTDGVLLKEIQKKGLPLKLIIMSATLRVEDFTDNARLFSVKPPVIQVDARQFPVTVHFNKKTPLDDYSGECFRKVCKIHRMLPAGGILVFLTGQAEVHSLCRRLRKAFPYQRNNAAGAEDGREDSVEEMRKFKKSRKRRRVLTLPKIDLNNYSVVPVDEGDEDRDIDSDDDAAGSDLDLDLGDGDSEEDEKSDSSLPLYVLPLYSLLAPEKQAKVFQAPPAGTRLCVVATNVAETSLTIPGIKYVVDCGRVKRRFYDRITGVSSFRVTWISQASADQRAGRAGRTEPGHCYRLYSSAVFMDFEKFSAPEITKRPVEDLILQMKALNIEKVINFPFPTPPPTEALAAAEELLIALGALKEPPMTGRLKQQLAAKLSCPISPLGRVMATFPVAPRYAKMLALSRQHNCLPYSITIVSAMTVRELFEELDRPAGSEEEAAQLKGRRARFLQMQKVWAGQGPMQKLGDLMVMLGAVGACEFAGCTRKFCEENGLRHKAMLEVRRLRGQLTTAVNSVCRDAGLYVDPKMKPPTEAQVTYLRQIVLAGLGDHLARRVQAEELLEDKWRNAYKTALLEDPVFIHPSSVLFKELPEFVVYQEIVETTKLYMKGVSAVEPEWIPALLPPYCHFGKPLEKPPPSYCPGTGRVRCHRPSVFYRVGWQLPAVEVDYPAGIDRYKHFARFLLEGKVIKKLSSYSQCLLSSPLIMLKTWSKLQPRTEALLQALVKENCDNRDALVAAWKKNPKYLLAAYCQWVPEAMHQELALKWPPVAL</sequence>
<dbReference type="OrthoDB" id="10025033at2759"/>
<feature type="compositionally biased region" description="Basic and acidic residues" evidence="5">
    <location>
        <begin position="108"/>
        <end position="121"/>
    </location>
</feature>
<evidence type="ECO:0000259" key="6">
    <source>
        <dbReference type="PROSITE" id="PS51192"/>
    </source>
</evidence>
<dbReference type="Pfam" id="PF07717">
    <property type="entry name" value="OB_NTP_bind"/>
    <property type="match status" value="1"/>
</dbReference>
<dbReference type="AlphaFoldDB" id="A0A3L8S3Q7"/>
<dbReference type="Proteomes" id="UP000276834">
    <property type="component" value="Unassembled WGS sequence"/>
</dbReference>
<dbReference type="PROSITE" id="PS51194">
    <property type="entry name" value="HELICASE_CTER"/>
    <property type="match status" value="1"/>
</dbReference>
<dbReference type="InterPro" id="IPR011709">
    <property type="entry name" value="DEAD-box_helicase_OB_fold"/>
</dbReference>
<dbReference type="GO" id="GO:0000462">
    <property type="term" value="P:maturation of SSU-rRNA from tricistronic rRNA transcript (SSU-rRNA, 5.8S rRNA, LSU-rRNA)"/>
    <property type="evidence" value="ECO:0007669"/>
    <property type="project" value="TreeGrafter"/>
</dbReference>
<evidence type="ECO:0000313" key="9">
    <source>
        <dbReference type="Proteomes" id="UP000276834"/>
    </source>
</evidence>
<dbReference type="EMBL" id="QUSF01000066">
    <property type="protein sequence ID" value="RLV96887.1"/>
    <property type="molecule type" value="Genomic_DNA"/>
</dbReference>
<protein>
    <recommendedName>
        <fullName evidence="10">DHX37 helicase</fullName>
    </recommendedName>
</protein>
<dbReference type="FunFam" id="1.20.120.1080:FF:000014">
    <property type="entry name" value="Probable ATP-dependent RNA helicase DHX37"/>
    <property type="match status" value="1"/>
</dbReference>
<keyword evidence="4" id="KW-0067">ATP-binding</keyword>
<dbReference type="InterPro" id="IPR027417">
    <property type="entry name" value="P-loop_NTPase"/>
</dbReference>
<dbReference type="Pfam" id="PF23362">
    <property type="entry name" value="DHX37_C"/>
    <property type="match status" value="1"/>
</dbReference>
<keyword evidence="3" id="KW-0347">Helicase</keyword>
<proteinExistence type="predicted"/>
<keyword evidence="1" id="KW-0547">Nucleotide-binding</keyword>
<feature type="region of interest" description="Disordered" evidence="5">
    <location>
        <begin position="91"/>
        <end position="199"/>
    </location>
</feature>
<evidence type="ECO:0000256" key="5">
    <source>
        <dbReference type="SAM" id="MobiDB-lite"/>
    </source>
</evidence>
<dbReference type="SMART" id="SM00847">
    <property type="entry name" value="HA2"/>
    <property type="match status" value="1"/>
</dbReference>
<feature type="region of interest" description="Disordered" evidence="5">
    <location>
        <begin position="472"/>
        <end position="510"/>
    </location>
</feature>
<organism evidence="8 9">
    <name type="scientific">Chloebia gouldiae</name>
    <name type="common">Gouldian finch</name>
    <name type="synonym">Erythrura gouldiae</name>
    <dbReference type="NCBI Taxonomy" id="44316"/>
    <lineage>
        <taxon>Eukaryota</taxon>
        <taxon>Metazoa</taxon>
        <taxon>Chordata</taxon>
        <taxon>Craniata</taxon>
        <taxon>Vertebrata</taxon>
        <taxon>Euteleostomi</taxon>
        <taxon>Archelosauria</taxon>
        <taxon>Archosauria</taxon>
        <taxon>Dinosauria</taxon>
        <taxon>Saurischia</taxon>
        <taxon>Theropoda</taxon>
        <taxon>Coelurosauria</taxon>
        <taxon>Aves</taxon>
        <taxon>Neognathae</taxon>
        <taxon>Neoaves</taxon>
        <taxon>Telluraves</taxon>
        <taxon>Australaves</taxon>
        <taxon>Passeriformes</taxon>
        <taxon>Passeroidea</taxon>
        <taxon>Passeridae</taxon>
        <taxon>Chloebia</taxon>
    </lineage>
</organism>
<dbReference type="STRING" id="44316.ENSEGOP00005022718"/>
<dbReference type="CDD" id="cd18791">
    <property type="entry name" value="SF2_C_RHA"/>
    <property type="match status" value="1"/>
</dbReference>
<keyword evidence="2" id="KW-0378">Hydrolase</keyword>
<dbReference type="GO" id="GO:0005730">
    <property type="term" value="C:nucleolus"/>
    <property type="evidence" value="ECO:0007669"/>
    <property type="project" value="TreeGrafter"/>
</dbReference>
<dbReference type="PANTHER" id="PTHR18934:SF99">
    <property type="entry name" value="ATP-DEPENDENT RNA HELICASE DHX37-RELATED"/>
    <property type="match status" value="1"/>
</dbReference>
<evidence type="ECO:0000313" key="8">
    <source>
        <dbReference type="EMBL" id="RLV96887.1"/>
    </source>
</evidence>
<evidence type="ECO:0000256" key="3">
    <source>
        <dbReference type="ARBA" id="ARBA00022806"/>
    </source>
</evidence>
<dbReference type="GO" id="GO:0005524">
    <property type="term" value="F:ATP binding"/>
    <property type="evidence" value="ECO:0007669"/>
    <property type="project" value="UniProtKB-KW"/>
</dbReference>